<name>A0A914HZ80_GLORO</name>
<feature type="region of interest" description="Disordered" evidence="1">
    <location>
        <begin position="98"/>
        <end position="169"/>
    </location>
</feature>
<reference evidence="3" key="1">
    <citation type="submission" date="2022-11" db="UniProtKB">
        <authorList>
            <consortium name="WormBaseParasite"/>
        </authorList>
    </citation>
    <scope>IDENTIFICATION</scope>
</reference>
<evidence type="ECO:0000256" key="1">
    <source>
        <dbReference type="SAM" id="MobiDB-lite"/>
    </source>
</evidence>
<dbReference type="WBParaSite" id="Gr19_v10_g5851.t1">
    <property type="protein sequence ID" value="Gr19_v10_g5851.t1"/>
    <property type="gene ID" value="Gr19_v10_g5851"/>
</dbReference>
<proteinExistence type="predicted"/>
<evidence type="ECO:0000313" key="2">
    <source>
        <dbReference type="Proteomes" id="UP000887572"/>
    </source>
</evidence>
<keyword evidence="2" id="KW-1185">Reference proteome</keyword>
<dbReference type="Proteomes" id="UP000887572">
    <property type="component" value="Unplaced"/>
</dbReference>
<feature type="compositionally biased region" description="Gly residues" evidence="1">
    <location>
        <begin position="117"/>
        <end position="138"/>
    </location>
</feature>
<feature type="region of interest" description="Disordered" evidence="1">
    <location>
        <begin position="42"/>
        <end position="70"/>
    </location>
</feature>
<feature type="compositionally biased region" description="Gly residues" evidence="1">
    <location>
        <begin position="101"/>
        <end position="110"/>
    </location>
</feature>
<accession>A0A914HZ80</accession>
<organism evidence="2 3">
    <name type="scientific">Globodera rostochiensis</name>
    <name type="common">Golden nematode worm</name>
    <name type="synonym">Heterodera rostochiensis</name>
    <dbReference type="NCBI Taxonomy" id="31243"/>
    <lineage>
        <taxon>Eukaryota</taxon>
        <taxon>Metazoa</taxon>
        <taxon>Ecdysozoa</taxon>
        <taxon>Nematoda</taxon>
        <taxon>Chromadorea</taxon>
        <taxon>Rhabditida</taxon>
        <taxon>Tylenchina</taxon>
        <taxon>Tylenchomorpha</taxon>
        <taxon>Tylenchoidea</taxon>
        <taxon>Heteroderidae</taxon>
        <taxon>Heteroderinae</taxon>
        <taxon>Globodera</taxon>
    </lineage>
</organism>
<dbReference type="AlphaFoldDB" id="A0A914HZ80"/>
<sequence length="216" mass="22334">MSRFWDQVEGGTIKGRRYPDAFGGTIPAFGLVAVSSKPLSPPIGKSAEHRGGRVAASSLESTGSRDDLEEADSWKRNAVLLALIWGALFISSPSSVVQCGRSGGGRGKGSGSSNTSGGRGGGGSSGGGSRQRGGGSGRGGRDAAGRGGRGGGRRPAPVNNADEEEEESCRLSLGIRSGHVRFRYCRSRLNRSKKRNVRAVQPTGIPYSQVSNSTTV</sequence>
<protein>
    <submittedName>
        <fullName evidence="3">Uncharacterized protein</fullName>
    </submittedName>
</protein>
<evidence type="ECO:0000313" key="3">
    <source>
        <dbReference type="WBParaSite" id="Gr19_v10_g5851.t1"/>
    </source>
</evidence>